<comment type="caution">
    <text evidence="2">The sequence shown here is derived from an EMBL/GenBank/DDBJ whole genome shotgun (WGS) entry which is preliminary data.</text>
</comment>
<evidence type="ECO:0008006" key="4">
    <source>
        <dbReference type="Google" id="ProtNLM"/>
    </source>
</evidence>
<dbReference type="RefSeq" id="WP_346153035.1">
    <property type="nucleotide sequence ID" value="NZ_BAAAUW010000018.1"/>
</dbReference>
<organism evidence="2 3">
    <name type="scientific">Streptomyces labedae</name>
    <dbReference type="NCBI Taxonomy" id="285569"/>
    <lineage>
        <taxon>Bacteria</taxon>
        <taxon>Bacillati</taxon>
        <taxon>Actinomycetota</taxon>
        <taxon>Actinomycetes</taxon>
        <taxon>Kitasatosporales</taxon>
        <taxon>Streptomycetaceae</taxon>
        <taxon>Streptomyces</taxon>
    </lineage>
</organism>
<name>A0ABP6QZF9_9ACTN</name>
<keyword evidence="3" id="KW-1185">Reference proteome</keyword>
<dbReference type="Proteomes" id="UP001500728">
    <property type="component" value="Unassembled WGS sequence"/>
</dbReference>
<gene>
    <name evidence="2" type="ORF">GCM10010469_39430</name>
</gene>
<evidence type="ECO:0000256" key="1">
    <source>
        <dbReference type="SAM" id="MobiDB-lite"/>
    </source>
</evidence>
<evidence type="ECO:0000313" key="2">
    <source>
        <dbReference type="EMBL" id="GAA3267127.1"/>
    </source>
</evidence>
<dbReference type="EMBL" id="BAAAUW010000018">
    <property type="protein sequence ID" value="GAA3267127.1"/>
    <property type="molecule type" value="Genomic_DNA"/>
</dbReference>
<evidence type="ECO:0000313" key="3">
    <source>
        <dbReference type="Proteomes" id="UP001500728"/>
    </source>
</evidence>
<reference evidence="3" key="1">
    <citation type="journal article" date="2019" name="Int. J. Syst. Evol. Microbiol.">
        <title>The Global Catalogue of Microorganisms (GCM) 10K type strain sequencing project: providing services to taxonomists for standard genome sequencing and annotation.</title>
        <authorList>
            <consortium name="The Broad Institute Genomics Platform"/>
            <consortium name="The Broad Institute Genome Sequencing Center for Infectious Disease"/>
            <person name="Wu L."/>
            <person name="Ma J."/>
        </authorList>
    </citation>
    <scope>NUCLEOTIDE SEQUENCE [LARGE SCALE GENOMIC DNA]</scope>
    <source>
        <strain evidence="3">JCM 9381</strain>
    </source>
</reference>
<protein>
    <recommendedName>
        <fullName evidence="4">DUF2191 domain-containing protein</fullName>
    </recommendedName>
</protein>
<accession>A0ABP6QZF9</accession>
<feature type="region of interest" description="Disordered" evidence="1">
    <location>
        <begin position="53"/>
        <end position="96"/>
    </location>
</feature>
<sequence length="96" mass="10437">MADTTRITVTLTAELVAALKELTDDVSGYVAEAATRELRRRLVEADLQRHQEKHGVFRSGAGGCPFPNRRAHPCRRVGGQVEPVTERTADAAAGPR</sequence>
<proteinExistence type="predicted"/>